<protein>
    <submittedName>
        <fullName evidence="11">Aspartic proteinase nepenthesin-1</fullName>
    </submittedName>
</protein>
<evidence type="ECO:0000256" key="2">
    <source>
        <dbReference type="ARBA" id="ARBA00022670"/>
    </source>
</evidence>
<sequence length="448" mass="47598">MASSTLHFIFFSAILLSFTLTTSTRDPCATDDLSIIPINAKCSPFAANHISRSVIDTVLHMASADSFRLNYLSSLVAGIPNPTSVPVASANHLLHTGNYVVRASFGTPPQLNYMVLDTSSDVVWLPCSGCSGCSTAVVASSFTPNSSSTYSTVSCSTAQCTQARGLTCPSSSPSPPAVCSFNHSYGGDSSFSASLVQDTLTLASDVIPNFSFGCLTSASGNSLPPQGLMGLGRGPMSLISQTASLYSGVFSYCLPSFRSYFFSGSLQLGLAGQPSSINYTPLLRNPRRPSLYYVNLTGVSVGSVQVPINVTYLTFDTNTGAGTIIDSGTVITRFIQPVYEAIRLEFRKQVKGPFSTLGAFDTCFVADNKKMAPKITLHMTSLDLKLPMENTLIHSSAGTQACLSMAGIPRNSNAVLNVIANLQQQNLRILFDVPNSRLGIAPESCNYY</sequence>
<feature type="active site" evidence="8">
    <location>
        <position position="117"/>
    </location>
</feature>
<organism evidence="11">
    <name type="scientific">Noccaea caerulescens</name>
    <name type="common">Alpine penny-cress</name>
    <name type="synonym">Thlaspi caerulescens</name>
    <dbReference type="NCBI Taxonomy" id="107243"/>
    <lineage>
        <taxon>Eukaryota</taxon>
        <taxon>Viridiplantae</taxon>
        <taxon>Streptophyta</taxon>
        <taxon>Embryophyta</taxon>
        <taxon>Tracheophyta</taxon>
        <taxon>Spermatophyta</taxon>
        <taxon>Magnoliopsida</taxon>
        <taxon>eudicotyledons</taxon>
        <taxon>Gunneridae</taxon>
        <taxon>Pentapetalae</taxon>
        <taxon>rosids</taxon>
        <taxon>malvids</taxon>
        <taxon>Brassicales</taxon>
        <taxon>Brassicaceae</taxon>
        <taxon>Coluteocarpeae</taxon>
        <taxon>Noccaea</taxon>
    </lineage>
</organism>
<feature type="domain" description="Peptidase A1" evidence="10">
    <location>
        <begin position="99"/>
        <end position="441"/>
    </location>
</feature>
<dbReference type="InterPro" id="IPR021109">
    <property type="entry name" value="Peptidase_aspartic_dom_sf"/>
</dbReference>
<evidence type="ECO:0000256" key="6">
    <source>
        <dbReference type="ARBA" id="ARBA00023157"/>
    </source>
</evidence>
<evidence type="ECO:0000256" key="5">
    <source>
        <dbReference type="ARBA" id="ARBA00022801"/>
    </source>
</evidence>
<accession>A0A1J3CV65</accession>
<evidence type="ECO:0000256" key="9">
    <source>
        <dbReference type="SAM" id="SignalP"/>
    </source>
</evidence>
<dbReference type="PROSITE" id="PS51767">
    <property type="entry name" value="PEPTIDASE_A1"/>
    <property type="match status" value="1"/>
</dbReference>
<dbReference type="PANTHER" id="PTHR13683">
    <property type="entry name" value="ASPARTYL PROTEASES"/>
    <property type="match status" value="1"/>
</dbReference>
<evidence type="ECO:0000313" key="11">
    <source>
        <dbReference type="EMBL" id="JAU09341.1"/>
    </source>
</evidence>
<keyword evidence="5" id="KW-0378">Hydrolase</keyword>
<dbReference type="AlphaFoldDB" id="A0A1J3CV65"/>
<dbReference type="PANTHER" id="PTHR13683:SF839">
    <property type="entry name" value="ASPARTYL PROTEASE AED3-LIKE"/>
    <property type="match status" value="1"/>
</dbReference>
<keyword evidence="3 9" id="KW-0732">Signal</keyword>
<reference evidence="11" key="1">
    <citation type="submission" date="2016-07" db="EMBL/GenBank/DDBJ databases">
        <title>De novo transcriptome assembly of four accessions of the metal hyperaccumulator plant Noccaea caerulescens.</title>
        <authorList>
            <person name="Blande D."/>
            <person name="Halimaa P."/>
            <person name="Tervahauta A.I."/>
            <person name="Aarts M.G."/>
            <person name="Karenlampi S.O."/>
        </authorList>
    </citation>
    <scope>NUCLEOTIDE SEQUENCE</scope>
</reference>
<evidence type="ECO:0000256" key="4">
    <source>
        <dbReference type="ARBA" id="ARBA00022750"/>
    </source>
</evidence>
<proteinExistence type="inferred from homology"/>
<keyword evidence="2" id="KW-0645">Protease</keyword>
<evidence type="ECO:0000256" key="8">
    <source>
        <dbReference type="PIRSR" id="PIRSR601461-1"/>
    </source>
</evidence>
<dbReference type="GO" id="GO:0004190">
    <property type="term" value="F:aspartic-type endopeptidase activity"/>
    <property type="evidence" value="ECO:0007669"/>
    <property type="project" value="UniProtKB-KW"/>
</dbReference>
<keyword evidence="6" id="KW-1015">Disulfide bond</keyword>
<dbReference type="SUPFAM" id="SSF50630">
    <property type="entry name" value="Acid proteases"/>
    <property type="match status" value="1"/>
</dbReference>
<evidence type="ECO:0000256" key="7">
    <source>
        <dbReference type="ARBA" id="ARBA00023180"/>
    </source>
</evidence>
<dbReference type="Pfam" id="PF14543">
    <property type="entry name" value="TAXi_N"/>
    <property type="match status" value="1"/>
</dbReference>
<dbReference type="InterPro" id="IPR001461">
    <property type="entry name" value="Aspartic_peptidase_A1"/>
</dbReference>
<dbReference type="InterPro" id="IPR033121">
    <property type="entry name" value="PEPTIDASE_A1"/>
</dbReference>
<dbReference type="Pfam" id="PF14541">
    <property type="entry name" value="TAXi_C"/>
    <property type="match status" value="1"/>
</dbReference>
<evidence type="ECO:0000256" key="3">
    <source>
        <dbReference type="ARBA" id="ARBA00022729"/>
    </source>
</evidence>
<dbReference type="InterPro" id="IPR032861">
    <property type="entry name" value="TAXi_N"/>
</dbReference>
<feature type="active site" evidence="8">
    <location>
        <position position="326"/>
    </location>
</feature>
<dbReference type="EMBL" id="GEVI01022979">
    <property type="protein sequence ID" value="JAU09341.1"/>
    <property type="molecule type" value="Transcribed_RNA"/>
</dbReference>
<dbReference type="Gene3D" id="2.40.70.10">
    <property type="entry name" value="Acid Proteases"/>
    <property type="match status" value="2"/>
</dbReference>
<evidence type="ECO:0000256" key="1">
    <source>
        <dbReference type="ARBA" id="ARBA00007447"/>
    </source>
</evidence>
<keyword evidence="4" id="KW-0064">Aspartyl protease</keyword>
<comment type="similarity">
    <text evidence="1">Belongs to the peptidase A1 family.</text>
</comment>
<keyword evidence="7" id="KW-0325">Glycoprotein</keyword>
<feature type="chain" id="PRO_5009619840" evidence="9">
    <location>
        <begin position="25"/>
        <end position="448"/>
    </location>
</feature>
<dbReference type="FunFam" id="2.40.70.10:FF:000022">
    <property type="entry name" value="Aspartyl protease AED3"/>
    <property type="match status" value="1"/>
</dbReference>
<name>A0A1J3CV65_NOCCA</name>
<evidence type="ECO:0000259" key="10">
    <source>
        <dbReference type="PROSITE" id="PS51767"/>
    </source>
</evidence>
<feature type="signal peptide" evidence="9">
    <location>
        <begin position="1"/>
        <end position="24"/>
    </location>
</feature>
<dbReference type="InterPro" id="IPR032799">
    <property type="entry name" value="TAXi_C"/>
</dbReference>
<dbReference type="GO" id="GO:0006508">
    <property type="term" value="P:proteolysis"/>
    <property type="evidence" value="ECO:0007669"/>
    <property type="project" value="UniProtKB-KW"/>
</dbReference>
<gene>
    <name evidence="11" type="ORF">GA_TR18432_c0_g1_i1_g.59032</name>
</gene>